<evidence type="ECO:0000313" key="3">
    <source>
        <dbReference type="Proteomes" id="UP000240883"/>
    </source>
</evidence>
<dbReference type="AlphaFoldDB" id="A0A2T2NEV8"/>
<keyword evidence="3" id="KW-1185">Reference proteome</keyword>
<evidence type="ECO:0000313" key="2">
    <source>
        <dbReference type="EMBL" id="PSN63971.1"/>
    </source>
</evidence>
<protein>
    <submittedName>
        <fullName evidence="2">Uncharacterized protein</fullName>
    </submittedName>
</protein>
<accession>A0A2T2NEV8</accession>
<name>A0A2T2NEV8_CORCC</name>
<gene>
    <name evidence="2" type="ORF">BS50DRAFT_647864</name>
</gene>
<proteinExistence type="predicted"/>
<evidence type="ECO:0000256" key="1">
    <source>
        <dbReference type="SAM" id="MobiDB-lite"/>
    </source>
</evidence>
<sequence>MALLEEAYGSIGPVPYAHQINITDKRQSDIAGRFVHRYGSSGATPQVDSDWFQGLTQGEKNGENSQDSPTQNHPRDKEPSRNFPSEGCHRDIEETAGRDVSSQTATMANAELLRSPRSLGRIVRLSGT</sequence>
<dbReference type="EMBL" id="KZ678139">
    <property type="protein sequence ID" value="PSN63971.1"/>
    <property type="molecule type" value="Genomic_DNA"/>
</dbReference>
<dbReference type="Proteomes" id="UP000240883">
    <property type="component" value="Unassembled WGS sequence"/>
</dbReference>
<feature type="compositionally biased region" description="Polar residues" evidence="1">
    <location>
        <begin position="54"/>
        <end position="72"/>
    </location>
</feature>
<organism evidence="2 3">
    <name type="scientific">Corynespora cassiicola Philippines</name>
    <dbReference type="NCBI Taxonomy" id="1448308"/>
    <lineage>
        <taxon>Eukaryota</taxon>
        <taxon>Fungi</taxon>
        <taxon>Dikarya</taxon>
        <taxon>Ascomycota</taxon>
        <taxon>Pezizomycotina</taxon>
        <taxon>Dothideomycetes</taxon>
        <taxon>Pleosporomycetidae</taxon>
        <taxon>Pleosporales</taxon>
        <taxon>Corynesporascaceae</taxon>
        <taxon>Corynespora</taxon>
    </lineage>
</organism>
<reference evidence="2 3" key="1">
    <citation type="journal article" date="2018" name="Front. Microbiol.">
        <title>Genome-Wide Analysis of Corynespora cassiicola Leaf Fall Disease Putative Effectors.</title>
        <authorList>
            <person name="Lopez D."/>
            <person name="Ribeiro S."/>
            <person name="Label P."/>
            <person name="Fumanal B."/>
            <person name="Venisse J.S."/>
            <person name="Kohler A."/>
            <person name="de Oliveira R.R."/>
            <person name="Labutti K."/>
            <person name="Lipzen A."/>
            <person name="Lail K."/>
            <person name="Bauer D."/>
            <person name="Ohm R.A."/>
            <person name="Barry K.W."/>
            <person name="Spatafora J."/>
            <person name="Grigoriev I.V."/>
            <person name="Martin F.M."/>
            <person name="Pujade-Renaud V."/>
        </authorList>
    </citation>
    <scope>NUCLEOTIDE SEQUENCE [LARGE SCALE GENOMIC DNA]</scope>
    <source>
        <strain evidence="2 3">Philippines</strain>
    </source>
</reference>
<feature type="compositionally biased region" description="Basic and acidic residues" evidence="1">
    <location>
        <begin position="87"/>
        <end position="97"/>
    </location>
</feature>
<feature type="region of interest" description="Disordered" evidence="1">
    <location>
        <begin position="37"/>
        <end position="128"/>
    </location>
</feature>